<evidence type="ECO:0008006" key="4">
    <source>
        <dbReference type="Google" id="ProtNLM"/>
    </source>
</evidence>
<dbReference type="OrthoDB" id="9788802at2"/>
<evidence type="ECO:0000313" key="2">
    <source>
        <dbReference type="EMBL" id="KFZ28992.1"/>
    </source>
</evidence>
<accession>A0A094IPE7</accession>
<dbReference type="Pfam" id="PF07963">
    <property type="entry name" value="N_methyl"/>
    <property type="match status" value="1"/>
</dbReference>
<name>A0A094IPE7_9GAMM</name>
<feature type="transmembrane region" description="Helical" evidence="1">
    <location>
        <begin position="12"/>
        <end position="34"/>
    </location>
</feature>
<dbReference type="InterPro" id="IPR012902">
    <property type="entry name" value="N_methyl_site"/>
</dbReference>
<sequence>MAKRHAHGFTLIELVIVMVILAILGLFSFGYVSFGAQIFADTSARQQLIAESRFAIERLTRELKYVVPRSLRVNTACIEFVPLVASSRYLELPQGLAAGSDSFIAIEPQSETSLVNQWLFVYATQAPHIYAASSTRRQQIQTINAVSGQSGVIDIEFTDANAEFSQQSPGRRYFVGATPVSWCYDEASQRLLRFADYGYNASQPNTASLTSSAGNAEVMMTTLVNELAAGQLPFRVSPASLQRNSLVLLDWRVGSVTDERIQINHEIHLPNVP</sequence>
<organism evidence="2 3">
    <name type="scientific">Pseudidiomarina atlantica</name>
    <dbReference type="NCBI Taxonomy" id="1517416"/>
    <lineage>
        <taxon>Bacteria</taxon>
        <taxon>Pseudomonadati</taxon>
        <taxon>Pseudomonadota</taxon>
        <taxon>Gammaproteobacteria</taxon>
        <taxon>Alteromonadales</taxon>
        <taxon>Idiomarinaceae</taxon>
        <taxon>Pseudidiomarina</taxon>
    </lineage>
</organism>
<evidence type="ECO:0000256" key="1">
    <source>
        <dbReference type="SAM" id="Phobius"/>
    </source>
</evidence>
<keyword evidence="1" id="KW-0812">Transmembrane</keyword>
<comment type="caution">
    <text evidence="2">The sequence shown here is derived from an EMBL/GenBank/DDBJ whole genome shotgun (WGS) entry which is preliminary data.</text>
</comment>
<proteinExistence type="predicted"/>
<keyword evidence="3" id="KW-1185">Reference proteome</keyword>
<protein>
    <recommendedName>
        <fullName evidence="4">MSHA biogenesis protein MshO</fullName>
    </recommendedName>
</protein>
<dbReference type="eggNOG" id="COG4968">
    <property type="taxonomic scope" value="Bacteria"/>
</dbReference>
<keyword evidence="1" id="KW-1133">Transmembrane helix</keyword>
<dbReference type="NCBIfam" id="TIGR02532">
    <property type="entry name" value="IV_pilin_GFxxxE"/>
    <property type="match status" value="1"/>
</dbReference>
<dbReference type="RefSeq" id="WP_034731237.1">
    <property type="nucleotide sequence ID" value="NZ_JPIN01000005.1"/>
</dbReference>
<evidence type="ECO:0000313" key="3">
    <source>
        <dbReference type="Proteomes" id="UP000053718"/>
    </source>
</evidence>
<dbReference type="AlphaFoldDB" id="A0A094IPE7"/>
<dbReference type="EMBL" id="JPIN01000005">
    <property type="protein sequence ID" value="KFZ28992.1"/>
    <property type="molecule type" value="Genomic_DNA"/>
</dbReference>
<gene>
    <name evidence="2" type="ORF">IDAT_04765</name>
</gene>
<dbReference type="Proteomes" id="UP000053718">
    <property type="component" value="Unassembled WGS sequence"/>
</dbReference>
<dbReference type="STRING" id="1517416.IDAT_04765"/>
<keyword evidence="1" id="KW-0472">Membrane</keyword>
<reference evidence="2 3" key="1">
    <citation type="submission" date="2014-06" db="EMBL/GenBank/DDBJ databases">
        <title>Draft genome sequence of Idiomarina sp. MCCC 1A10513.</title>
        <authorList>
            <person name="Du J."/>
            <person name="Lai Q."/>
            <person name="Shao Z."/>
        </authorList>
    </citation>
    <scope>NUCLEOTIDE SEQUENCE [LARGE SCALE GENOMIC DNA]</scope>
    <source>
        <strain evidence="2 3">MCCC 1A10513</strain>
    </source>
</reference>